<sequence length="90" mass="9108">MGTGPSFTSTSEVTVPNGNGRGNGGGTVHPAGFWFSADVVTSTGATFNIAARDAFVQTGAIPEPGTWALMILGFGGAGAVLRRQRRLALA</sequence>
<reference evidence="4 5" key="1">
    <citation type="submission" date="2018-05" db="EMBL/GenBank/DDBJ databases">
        <authorList>
            <person name="Lanie J.A."/>
            <person name="Ng W.-L."/>
            <person name="Kazmierczak K.M."/>
            <person name="Andrzejewski T.M."/>
            <person name="Davidsen T.M."/>
            <person name="Wayne K.J."/>
            <person name="Tettelin H."/>
            <person name="Glass J.I."/>
            <person name="Rusch D."/>
            <person name="Podicherti R."/>
            <person name="Tsui H.-C.T."/>
            <person name="Winkler M.E."/>
        </authorList>
    </citation>
    <scope>NUCLEOTIDE SEQUENCE [LARGE SCALE GENOMIC DNA]</scope>
    <source>
        <strain evidence="4 5">BUT-10</strain>
    </source>
</reference>
<name>A0A328BHC3_9CAUL</name>
<dbReference type="Proteomes" id="UP000249524">
    <property type="component" value="Unassembled WGS sequence"/>
</dbReference>
<gene>
    <name evidence="4" type="ORF">DJ019_14715</name>
</gene>
<keyword evidence="5" id="KW-1185">Reference proteome</keyword>
<feature type="transmembrane region" description="Helical" evidence="2">
    <location>
        <begin position="65"/>
        <end position="81"/>
    </location>
</feature>
<evidence type="ECO:0000256" key="1">
    <source>
        <dbReference type="SAM" id="MobiDB-lite"/>
    </source>
</evidence>
<comment type="caution">
    <text evidence="4">The sequence shown here is derived from an EMBL/GenBank/DDBJ whole genome shotgun (WGS) entry which is preliminary data.</text>
</comment>
<dbReference type="NCBIfam" id="NF035944">
    <property type="entry name" value="PEPxxWA-CTERM"/>
    <property type="match status" value="1"/>
</dbReference>
<dbReference type="OrthoDB" id="7571274at2"/>
<accession>A0A328BHC3</accession>
<evidence type="ECO:0000256" key="2">
    <source>
        <dbReference type="SAM" id="Phobius"/>
    </source>
</evidence>
<evidence type="ECO:0000313" key="5">
    <source>
        <dbReference type="Proteomes" id="UP000249524"/>
    </source>
</evidence>
<proteinExistence type="predicted"/>
<dbReference type="AlphaFoldDB" id="A0A328BHC3"/>
<keyword evidence="2" id="KW-0812">Transmembrane</keyword>
<dbReference type="InterPro" id="IPR013424">
    <property type="entry name" value="Ice-binding_C"/>
</dbReference>
<organism evidence="4 5">
    <name type="scientific">Phenylobacterium kunshanense</name>
    <dbReference type="NCBI Taxonomy" id="1445034"/>
    <lineage>
        <taxon>Bacteria</taxon>
        <taxon>Pseudomonadati</taxon>
        <taxon>Pseudomonadota</taxon>
        <taxon>Alphaproteobacteria</taxon>
        <taxon>Caulobacterales</taxon>
        <taxon>Caulobacteraceae</taxon>
        <taxon>Phenylobacterium</taxon>
    </lineage>
</organism>
<keyword evidence="2" id="KW-0472">Membrane</keyword>
<feature type="domain" description="Ice-binding protein C-terminal" evidence="3">
    <location>
        <begin position="60"/>
        <end position="86"/>
    </location>
</feature>
<dbReference type="NCBIfam" id="TIGR02595">
    <property type="entry name" value="PEP_CTERM"/>
    <property type="match status" value="1"/>
</dbReference>
<protein>
    <recommendedName>
        <fullName evidence="3">Ice-binding protein C-terminal domain-containing protein</fullName>
    </recommendedName>
</protein>
<feature type="region of interest" description="Disordered" evidence="1">
    <location>
        <begin position="1"/>
        <end position="26"/>
    </location>
</feature>
<dbReference type="Pfam" id="PF07589">
    <property type="entry name" value="PEP-CTERM"/>
    <property type="match status" value="1"/>
</dbReference>
<evidence type="ECO:0000313" key="4">
    <source>
        <dbReference type="EMBL" id="RAK64488.1"/>
    </source>
</evidence>
<dbReference type="EMBL" id="QFYS01000006">
    <property type="protein sequence ID" value="RAK64488.1"/>
    <property type="molecule type" value="Genomic_DNA"/>
</dbReference>
<feature type="compositionally biased region" description="Polar residues" evidence="1">
    <location>
        <begin position="1"/>
        <end position="16"/>
    </location>
</feature>
<evidence type="ECO:0000259" key="3">
    <source>
        <dbReference type="Pfam" id="PF07589"/>
    </source>
</evidence>
<keyword evidence="2" id="KW-1133">Transmembrane helix</keyword>